<dbReference type="CDD" id="cd12148">
    <property type="entry name" value="fungal_TF_MHR"/>
    <property type="match status" value="1"/>
</dbReference>
<feature type="region of interest" description="Disordered" evidence="7">
    <location>
        <begin position="1"/>
        <end position="77"/>
    </location>
</feature>
<name>A0A0C3S2I4_PHLG1</name>
<feature type="compositionally biased region" description="Low complexity" evidence="7">
    <location>
        <begin position="12"/>
        <end position="24"/>
    </location>
</feature>
<dbReference type="STRING" id="745531.A0A0C3S2I4"/>
<dbReference type="GO" id="GO:0000976">
    <property type="term" value="F:transcription cis-regulatory region binding"/>
    <property type="evidence" value="ECO:0007669"/>
    <property type="project" value="TreeGrafter"/>
</dbReference>
<evidence type="ECO:0000259" key="8">
    <source>
        <dbReference type="PROSITE" id="PS00463"/>
    </source>
</evidence>
<keyword evidence="10" id="KW-1185">Reference proteome</keyword>
<reference evidence="9 10" key="1">
    <citation type="journal article" date="2014" name="PLoS Genet.">
        <title>Analysis of the Phlebiopsis gigantea genome, transcriptome and secretome provides insight into its pioneer colonization strategies of wood.</title>
        <authorList>
            <person name="Hori C."/>
            <person name="Ishida T."/>
            <person name="Igarashi K."/>
            <person name="Samejima M."/>
            <person name="Suzuki H."/>
            <person name="Master E."/>
            <person name="Ferreira P."/>
            <person name="Ruiz-Duenas F.J."/>
            <person name="Held B."/>
            <person name="Canessa P."/>
            <person name="Larrondo L.F."/>
            <person name="Schmoll M."/>
            <person name="Druzhinina I.S."/>
            <person name="Kubicek C.P."/>
            <person name="Gaskell J.A."/>
            <person name="Kersten P."/>
            <person name="St John F."/>
            <person name="Glasner J."/>
            <person name="Sabat G."/>
            <person name="Splinter BonDurant S."/>
            <person name="Syed K."/>
            <person name="Yadav J."/>
            <person name="Mgbeahuruike A.C."/>
            <person name="Kovalchuk A."/>
            <person name="Asiegbu F.O."/>
            <person name="Lackner G."/>
            <person name="Hoffmeister D."/>
            <person name="Rencoret J."/>
            <person name="Gutierrez A."/>
            <person name="Sun H."/>
            <person name="Lindquist E."/>
            <person name="Barry K."/>
            <person name="Riley R."/>
            <person name="Grigoriev I.V."/>
            <person name="Henrissat B."/>
            <person name="Kues U."/>
            <person name="Berka R.M."/>
            <person name="Martinez A.T."/>
            <person name="Covert S.F."/>
            <person name="Blanchette R.A."/>
            <person name="Cullen D."/>
        </authorList>
    </citation>
    <scope>NUCLEOTIDE SEQUENCE [LARGE SCALE GENOMIC DNA]</scope>
    <source>
        <strain evidence="9 10">11061_1 CR5-6</strain>
    </source>
</reference>
<dbReference type="GO" id="GO:0006351">
    <property type="term" value="P:DNA-templated transcription"/>
    <property type="evidence" value="ECO:0007669"/>
    <property type="project" value="InterPro"/>
</dbReference>
<feature type="domain" description="Zn(2)-C6 fungal-type" evidence="8">
    <location>
        <begin position="82"/>
        <end position="112"/>
    </location>
</feature>
<sequence length="740" mass="83516">MWTMISRMAYHPSSPSRSQRPGPGATSHRAQSSLEGTGTKIILVAFQEKEGTANSPSDTDEDPEVPSSSRKRQRAAKKSGGACVHCKSLKVKCRFTTGESRCQRCIAGNHQCTARVRKKRKTAPSHDDLREQSRQQDIQIQFLLNQFDKLHMDAKLSQWIQQARQYARLDYNGNRARPVRPVTCHYYSSLIGPLNIDLSPTSPHYSKMPLILRSGIINSEEVTDLFNIYFERINPFFTLLDGELHCPQRLIWKNTLLFTVICACAARHYNRRGLWSLAIDIAKHAAAETLICGPQDVETVQALLILAVYPVPKKTWLEDKSCLFMGAAIRMAQEIGLDKPPTGPDSRENLNSVRTWLNTFCVDGSHATQFGKTPIVKFDDYIVRKFARTWYTSLDSSPYDIGLCAYAEVLVRMMEYRRSLGPPGVVSQRFKDGFDIVAHSIQYDKDFAELAEFWRIRLDADPNVQICPVIRYRAHNFRMVSSYLRLVILSVGFQYSLKTGLSRNDYILQQSFTVAQSTIDTVINLLFPSGLLSWAMDANFLYMAFSAGFLLNLLRPKLLPLLTPAQCRIIVDLVKRLIEILGSDEVKLDERHSPAIYARFLSNLLTKYYTPSLQNNINTADPQPQYGLDHEIISPHGFIWPDIPLVEGAPALENVRPVPHTSRIVREQAGEAEMDFSLSHFVQSTMSPMCNPPPAQAPQAASFEMGGLFDSSDAMHHWQQPFDYAAMLGVAYATSQSDHP</sequence>
<dbReference type="InterPro" id="IPR001138">
    <property type="entry name" value="Zn2Cys6_DnaBD"/>
</dbReference>
<evidence type="ECO:0000256" key="5">
    <source>
        <dbReference type="ARBA" id="ARBA00023163"/>
    </source>
</evidence>
<organism evidence="9 10">
    <name type="scientific">Phlebiopsis gigantea (strain 11061_1 CR5-6)</name>
    <name type="common">White-rot fungus</name>
    <name type="synonym">Peniophora gigantea</name>
    <dbReference type="NCBI Taxonomy" id="745531"/>
    <lineage>
        <taxon>Eukaryota</taxon>
        <taxon>Fungi</taxon>
        <taxon>Dikarya</taxon>
        <taxon>Basidiomycota</taxon>
        <taxon>Agaricomycotina</taxon>
        <taxon>Agaricomycetes</taxon>
        <taxon>Polyporales</taxon>
        <taxon>Phanerochaetaceae</taxon>
        <taxon>Phlebiopsis</taxon>
    </lineage>
</organism>
<dbReference type="Pfam" id="PF04082">
    <property type="entry name" value="Fungal_trans"/>
    <property type="match status" value="1"/>
</dbReference>
<evidence type="ECO:0000256" key="4">
    <source>
        <dbReference type="ARBA" id="ARBA00023125"/>
    </source>
</evidence>
<dbReference type="HOGENOM" id="CLU_026652_0_0_1"/>
<dbReference type="CDD" id="cd00067">
    <property type="entry name" value="GAL4"/>
    <property type="match status" value="1"/>
</dbReference>
<gene>
    <name evidence="9" type="ORF">PHLGIDRAFT_317160</name>
</gene>
<keyword evidence="5" id="KW-0804">Transcription</keyword>
<evidence type="ECO:0000256" key="1">
    <source>
        <dbReference type="ARBA" id="ARBA00004123"/>
    </source>
</evidence>
<dbReference type="OrthoDB" id="3163292at2759"/>
<accession>A0A0C3S2I4</accession>
<protein>
    <recommendedName>
        <fullName evidence="8">Zn(2)-C6 fungal-type domain-containing protein</fullName>
    </recommendedName>
</protein>
<evidence type="ECO:0000313" key="9">
    <source>
        <dbReference type="EMBL" id="KIP09516.1"/>
    </source>
</evidence>
<evidence type="ECO:0000256" key="3">
    <source>
        <dbReference type="ARBA" id="ARBA00023015"/>
    </source>
</evidence>
<dbReference type="GO" id="GO:0005634">
    <property type="term" value="C:nucleus"/>
    <property type="evidence" value="ECO:0007669"/>
    <property type="project" value="UniProtKB-SubCell"/>
</dbReference>
<dbReference type="Pfam" id="PF00172">
    <property type="entry name" value="Zn_clus"/>
    <property type="match status" value="1"/>
</dbReference>
<evidence type="ECO:0000313" key="10">
    <source>
        <dbReference type="Proteomes" id="UP000053257"/>
    </source>
</evidence>
<proteinExistence type="predicted"/>
<keyword evidence="3" id="KW-0805">Transcription regulation</keyword>
<dbReference type="EMBL" id="KN840465">
    <property type="protein sequence ID" value="KIP09516.1"/>
    <property type="molecule type" value="Genomic_DNA"/>
</dbReference>
<comment type="subcellular location">
    <subcellularLocation>
        <location evidence="1">Nucleus</location>
    </subcellularLocation>
</comment>
<dbReference type="SUPFAM" id="SSF57701">
    <property type="entry name" value="Zn2/Cys6 DNA-binding domain"/>
    <property type="match status" value="1"/>
</dbReference>
<dbReference type="PANTHER" id="PTHR31845">
    <property type="entry name" value="FINGER DOMAIN PROTEIN, PUTATIVE-RELATED"/>
    <property type="match status" value="1"/>
</dbReference>
<dbReference type="GO" id="GO:0008270">
    <property type="term" value="F:zinc ion binding"/>
    <property type="evidence" value="ECO:0007669"/>
    <property type="project" value="InterPro"/>
</dbReference>
<dbReference type="InterPro" id="IPR036864">
    <property type="entry name" value="Zn2-C6_fun-type_DNA-bd_sf"/>
</dbReference>
<dbReference type="Proteomes" id="UP000053257">
    <property type="component" value="Unassembled WGS sequence"/>
</dbReference>
<evidence type="ECO:0000256" key="2">
    <source>
        <dbReference type="ARBA" id="ARBA00022723"/>
    </source>
</evidence>
<keyword evidence="6" id="KW-0539">Nucleus</keyword>
<dbReference type="PANTHER" id="PTHR31845:SF19">
    <property type="entry name" value="TRANSCRIPTION FACTOR DOMAIN-CONTAINING PROTEIN"/>
    <property type="match status" value="1"/>
</dbReference>
<dbReference type="Gene3D" id="4.10.240.10">
    <property type="entry name" value="Zn(2)-C6 fungal-type DNA-binding domain"/>
    <property type="match status" value="1"/>
</dbReference>
<dbReference type="InterPro" id="IPR007219">
    <property type="entry name" value="XnlR_reg_dom"/>
</dbReference>
<keyword evidence="2" id="KW-0479">Metal-binding</keyword>
<dbReference type="InterPro" id="IPR051089">
    <property type="entry name" value="prtT"/>
</dbReference>
<keyword evidence="4" id="KW-0238">DNA-binding</keyword>
<dbReference type="PROSITE" id="PS00463">
    <property type="entry name" value="ZN2_CY6_FUNGAL_1"/>
    <property type="match status" value="1"/>
</dbReference>
<evidence type="ECO:0000256" key="7">
    <source>
        <dbReference type="SAM" id="MobiDB-lite"/>
    </source>
</evidence>
<dbReference type="GO" id="GO:0000981">
    <property type="term" value="F:DNA-binding transcription factor activity, RNA polymerase II-specific"/>
    <property type="evidence" value="ECO:0007669"/>
    <property type="project" value="InterPro"/>
</dbReference>
<dbReference type="AlphaFoldDB" id="A0A0C3S2I4"/>
<evidence type="ECO:0000256" key="6">
    <source>
        <dbReference type="ARBA" id="ARBA00023242"/>
    </source>
</evidence>